<dbReference type="OrthoDB" id="9983560at2759"/>
<keyword evidence="3" id="KW-1185">Reference proteome</keyword>
<name>A0A166X660_9AGAM</name>
<accession>A0A166X660</accession>
<sequence>MAVSTCFFLLLTFSSLNATAASSCSFGENCFPSLSTLAAFNAPPVIQQAAARCLFWEKQLFNAGHAQLISALAKITPNLYDMGVGSLMEVFPTKLSFFALLPGGSLANFEAAFQPIVTLLPAGSVTFANFSTFLGFYAATYGATPEAQVLSISIAGLPFALSSRLIPRHYFEDDSQGLTRAIQKGQLALGAEASSLPIQILVDSPATRLNVGNTSITPVWYSSPWHVVYSVTWNNTNLQIRNRSERLSTTPPVSFALMHPTEVYIQTKLIYMNQIMYRAQAFWGADNAARLAVVKGVW</sequence>
<protein>
    <submittedName>
        <fullName evidence="2">Uncharacterized protein</fullName>
    </submittedName>
</protein>
<dbReference type="EMBL" id="KV417480">
    <property type="protein sequence ID" value="KZP34460.1"/>
    <property type="molecule type" value="Genomic_DNA"/>
</dbReference>
<keyword evidence="1" id="KW-0732">Signal</keyword>
<dbReference type="STRING" id="436010.A0A166X660"/>
<proteinExistence type="predicted"/>
<gene>
    <name evidence="2" type="ORF">FIBSPDRAFT_923970</name>
</gene>
<organism evidence="2 3">
    <name type="scientific">Athelia psychrophila</name>
    <dbReference type="NCBI Taxonomy" id="1759441"/>
    <lineage>
        <taxon>Eukaryota</taxon>
        <taxon>Fungi</taxon>
        <taxon>Dikarya</taxon>
        <taxon>Basidiomycota</taxon>
        <taxon>Agaricomycotina</taxon>
        <taxon>Agaricomycetes</taxon>
        <taxon>Agaricomycetidae</taxon>
        <taxon>Atheliales</taxon>
        <taxon>Atheliaceae</taxon>
        <taxon>Athelia</taxon>
    </lineage>
</organism>
<evidence type="ECO:0000313" key="3">
    <source>
        <dbReference type="Proteomes" id="UP000076532"/>
    </source>
</evidence>
<dbReference type="AlphaFoldDB" id="A0A166X660"/>
<feature type="signal peptide" evidence="1">
    <location>
        <begin position="1"/>
        <end position="21"/>
    </location>
</feature>
<evidence type="ECO:0000256" key="1">
    <source>
        <dbReference type="SAM" id="SignalP"/>
    </source>
</evidence>
<dbReference type="Proteomes" id="UP000076532">
    <property type="component" value="Unassembled WGS sequence"/>
</dbReference>
<reference evidence="2 3" key="1">
    <citation type="journal article" date="2016" name="Mol. Biol. Evol.">
        <title>Comparative Genomics of Early-Diverging Mushroom-Forming Fungi Provides Insights into the Origins of Lignocellulose Decay Capabilities.</title>
        <authorList>
            <person name="Nagy L.G."/>
            <person name="Riley R."/>
            <person name="Tritt A."/>
            <person name="Adam C."/>
            <person name="Daum C."/>
            <person name="Floudas D."/>
            <person name="Sun H."/>
            <person name="Yadav J.S."/>
            <person name="Pangilinan J."/>
            <person name="Larsson K.H."/>
            <person name="Matsuura K."/>
            <person name="Barry K."/>
            <person name="Labutti K."/>
            <person name="Kuo R."/>
            <person name="Ohm R.A."/>
            <person name="Bhattacharya S.S."/>
            <person name="Shirouzu T."/>
            <person name="Yoshinaga Y."/>
            <person name="Martin F.M."/>
            <person name="Grigoriev I.V."/>
            <person name="Hibbett D.S."/>
        </authorList>
    </citation>
    <scope>NUCLEOTIDE SEQUENCE [LARGE SCALE GENOMIC DNA]</scope>
    <source>
        <strain evidence="2 3">CBS 109695</strain>
    </source>
</reference>
<feature type="chain" id="PRO_5007882197" evidence="1">
    <location>
        <begin position="22"/>
        <end position="298"/>
    </location>
</feature>
<evidence type="ECO:0000313" key="2">
    <source>
        <dbReference type="EMBL" id="KZP34460.1"/>
    </source>
</evidence>